<dbReference type="PROSITE" id="PS50110">
    <property type="entry name" value="RESPONSE_REGULATORY"/>
    <property type="match status" value="1"/>
</dbReference>
<dbReference type="Gene3D" id="3.20.20.450">
    <property type="entry name" value="EAL domain"/>
    <property type="match status" value="1"/>
</dbReference>
<dbReference type="InterPro" id="IPR029787">
    <property type="entry name" value="Nucleotide_cyclase"/>
</dbReference>
<dbReference type="PANTHER" id="PTHR33121:SF70">
    <property type="entry name" value="SIGNALING PROTEIN YKOW"/>
    <property type="match status" value="1"/>
</dbReference>
<proteinExistence type="predicted"/>
<dbReference type="CDD" id="cd01949">
    <property type="entry name" value="GGDEF"/>
    <property type="match status" value="1"/>
</dbReference>
<dbReference type="PANTHER" id="PTHR33121">
    <property type="entry name" value="CYCLIC DI-GMP PHOSPHODIESTERASE PDEF"/>
    <property type="match status" value="1"/>
</dbReference>
<comment type="caution">
    <text evidence="5">The sequence shown here is derived from an EMBL/GenBank/DDBJ whole genome shotgun (WGS) entry which is preliminary data.</text>
</comment>
<evidence type="ECO:0000256" key="1">
    <source>
        <dbReference type="PROSITE-ProRule" id="PRU00169"/>
    </source>
</evidence>
<name>A0A383XPJ9_9GAMM</name>
<dbReference type="InterPro" id="IPR035919">
    <property type="entry name" value="EAL_sf"/>
</dbReference>
<dbReference type="InterPro" id="IPR043128">
    <property type="entry name" value="Rev_trsase/Diguanyl_cyclase"/>
</dbReference>
<dbReference type="InterPro" id="IPR001633">
    <property type="entry name" value="EAL_dom"/>
</dbReference>
<dbReference type="OrthoDB" id="9804951at2"/>
<dbReference type="CDD" id="cd19920">
    <property type="entry name" value="REC_PA4781-like"/>
    <property type="match status" value="1"/>
</dbReference>
<dbReference type="GO" id="GO:0071111">
    <property type="term" value="F:cyclic-guanylate-specific phosphodiesterase activity"/>
    <property type="evidence" value="ECO:0007669"/>
    <property type="project" value="InterPro"/>
</dbReference>
<gene>
    <name evidence="5" type="ORF">DEH80_16920</name>
</gene>
<dbReference type="Proteomes" id="UP000251800">
    <property type="component" value="Unassembled WGS sequence"/>
</dbReference>
<evidence type="ECO:0000259" key="3">
    <source>
        <dbReference type="PROSITE" id="PS50883"/>
    </source>
</evidence>
<dbReference type="InterPro" id="IPR000160">
    <property type="entry name" value="GGDEF_dom"/>
</dbReference>
<dbReference type="SUPFAM" id="SSF141868">
    <property type="entry name" value="EAL domain-like"/>
    <property type="match status" value="1"/>
</dbReference>
<reference evidence="5 6" key="1">
    <citation type="submission" date="2018-05" db="EMBL/GenBank/DDBJ databases">
        <title>Abyssibacter profundi OUC007T gen. nov., sp. nov, a marine bacterium isolated from seawater of the Mariana Trench.</title>
        <authorList>
            <person name="Zhou S."/>
        </authorList>
    </citation>
    <scope>NUCLEOTIDE SEQUENCE [LARGE SCALE GENOMIC DNA]</scope>
    <source>
        <strain evidence="5 6">OUC007</strain>
    </source>
</reference>
<dbReference type="Gene3D" id="3.30.70.270">
    <property type="match status" value="1"/>
</dbReference>
<dbReference type="Gene3D" id="3.40.50.2300">
    <property type="match status" value="1"/>
</dbReference>
<dbReference type="InterPro" id="IPR011006">
    <property type="entry name" value="CheY-like_superfamily"/>
</dbReference>
<dbReference type="SUPFAM" id="SSF52172">
    <property type="entry name" value="CheY-like"/>
    <property type="match status" value="1"/>
</dbReference>
<evidence type="ECO:0000313" key="5">
    <source>
        <dbReference type="EMBL" id="PWN54553.1"/>
    </source>
</evidence>
<accession>A0A383XPJ9</accession>
<dbReference type="Pfam" id="PF00072">
    <property type="entry name" value="Response_reg"/>
    <property type="match status" value="1"/>
</dbReference>
<evidence type="ECO:0008006" key="7">
    <source>
        <dbReference type="Google" id="ProtNLM"/>
    </source>
</evidence>
<dbReference type="NCBIfam" id="TIGR00254">
    <property type="entry name" value="GGDEF"/>
    <property type="match status" value="1"/>
</dbReference>
<evidence type="ECO:0000259" key="4">
    <source>
        <dbReference type="PROSITE" id="PS50887"/>
    </source>
</evidence>
<sequence>MNRIERPSTAADQPTVLIVDDTPGNIDLLRSVLAGSYRIKAATSGRRALEIITQDPPDLVLLDVVMPDMDGYSVCRRIKSDMATAKIPVIFVTSKDEARDEELGFSIGGADYVTKPFEPSVVRARVATHLALYDQTRLLQDLVDERTVQLRHEMEQREQAIARIRYLHEYDSLTGLANRNLLMQRINLALESHAGQVAVVIIDVDRFSSINDALGTQLGDLLLQKIASGLKEAAAGHALIGRIGGDSFAALLTLDSRVVDRLHLITEQLDRLLEAVAQPYSLENERVEVRVSAGVAVHPKDGETAELLLKSADAAMHAAKESTLTPYLFYNADMNSASRELLTLEGELRDAIRDQHIVPWFQPKFDMKSRQLVGAEALARWIRPDGRHISPGTFFPLAEKTGLYKALNHRLVHAVCLQARTWRNQGHRPLKLAVNVSAADFQYPGFVADMLGIVQDTGVDPRTIEIEITEHAVIADPETAAEKIRALAAHGFTTALDDFGVGYSSLSYIRQLPIHTLKIDQSFMGGVGEDERANAVAATILTLSNRLGLISVGEGVEHEHQLRFLTDNGCDLVQGFLFSGAMTAEDFATKLLSQPPSTPTD</sequence>
<feature type="domain" description="GGDEF" evidence="4">
    <location>
        <begin position="195"/>
        <end position="332"/>
    </location>
</feature>
<feature type="domain" description="EAL" evidence="3">
    <location>
        <begin position="341"/>
        <end position="595"/>
    </location>
</feature>
<dbReference type="RefSeq" id="WP_109721708.1">
    <property type="nucleotide sequence ID" value="NZ_QEQK01000024.1"/>
</dbReference>
<dbReference type="SUPFAM" id="SSF55073">
    <property type="entry name" value="Nucleotide cyclase"/>
    <property type="match status" value="1"/>
</dbReference>
<dbReference type="PROSITE" id="PS50887">
    <property type="entry name" value="GGDEF"/>
    <property type="match status" value="1"/>
</dbReference>
<dbReference type="PROSITE" id="PS50883">
    <property type="entry name" value="EAL"/>
    <property type="match status" value="1"/>
</dbReference>
<dbReference type="GO" id="GO:0000160">
    <property type="term" value="P:phosphorelay signal transduction system"/>
    <property type="evidence" value="ECO:0007669"/>
    <property type="project" value="InterPro"/>
</dbReference>
<dbReference type="SMART" id="SM00052">
    <property type="entry name" value="EAL"/>
    <property type="match status" value="1"/>
</dbReference>
<dbReference type="SMART" id="SM00448">
    <property type="entry name" value="REC"/>
    <property type="match status" value="1"/>
</dbReference>
<evidence type="ECO:0000259" key="2">
    <source>
        <dbReference type="PROSITE" id="PS50110"/>
    </source>
</evidence>
<dbReference type="SMART" id="SM00267">
    <property type="entry name" value="GGDEF"/>
    <property type="match status" value="1"/>
</dbReference>
<dbReference type="Pfam" id="PF00990">
    <property type="entry name" value="GGDEF"/>
    <property type="match status" value="1"/>
</dbReference>
<feature type="domain" description="Response regulatory" evidence="2">
    <location>
        <begin position="15"/>
        <end position="130"/>
    </location>
</feature>
<dbReference type="Pfam" id="PF00563">
    <property type="entry name" value="EAL"/>
    <property type="match status" value="1"/>
</dbReference>
<feature type="modified residue" description="4-aspartylphosphate" evidence="1">
    <location>
        <position position="63"/>
    </location>
</feature>
<dbReference type="InterPro" id="IPR050706">
    <property type="entry name" value="Cyclic-di-GMP_PDE-like"/>
</dbReference>
<evidence type="ECO:0000313" key="6">
    <source>
        <dbReference type="Proteomes" id="UP000251800"/>
    </source>
</evidence>
<dbReference type="AlphaFoldDB" id="A0A383XPJ9"/>
<dbReference type="CDD" id="cd01948">
    <property type="entry name" value="EAL"/>
    <property type="match status" value="1"/>
</dbReference>
<dbReference type="InterPro" id="IPR001789">
    <property type="entry name" value="Sig_transdc_resp-reg_receiver"/>
</dbReference>
<dbReference type="EMBL" id="QEQK01000024">
    <property type="protein sequence ID" value="PWN54553.1"/>
    <property type="molecule type" value="Genomic_DNA"/>
</dbReference>
<keyword evidence="1" id="KW-0597">Phosphoprotein</keyword>
<protein>
    <recommendedName>
        <fullName evidence="7">GGDEF domain-containing response regulator</fullName>
    </recommendedName>
</protein>
<keyword evidence="6" id="KW-1185">Reference proteome</keyword>
<organism evidence="5 6">
    <name type="scientific">Abyssibacter profundi</name>
    <dbReference type="NCBI Taxonomy" id="2182787"/>
    <lineage>
        <taxon>Bacteria</taxon>
        <taxon>Pseudomonadati</taxon>
        <taxon>Pseudomonadota</taxon>
        <taxon>Gammaproteobacteria</taxon>
        <taxon>Chromatiales</taxon>
        <taxon>Oceanococcaceae</taxon>
        <taxon>Abyssibacter</taxon>
    </lineage>
</organism>